<evidence type="ECO:0000313" key="2">
    <source>
        <dbReference type="Proteomes" id="UP000639772"/>
    </source>
</evidence>
<sequence>MAWMKELHQTHGHEKANGTVMELCLTKEDEGISSGGVIKEEEGFMVEEVLAEKTNIPLNNSDMEVKKKLTRL</sequence>
<dbReference type="AlphaFoldDB" id="A0A835Q5W6"/>
<accession>A0A835Q5W6</accession>
<name>A0A835Q5W6_VANPL</name>
<organism evidence="1 2">
    <name type="scientific">Vanilla planifolia</name>
    <name type="common">Vanilla</name>
    <dbReference type="NCBI Taxonomy" id="51239"/>
    <lineage>
        <taxon>Eukaryota</taxon>
        <taxon>Viridiplantae</taxon>
        <taxon>Streptophyta</taxon>
        <taxon>Embryophyta</taxon>
        <taxon>Tracheophyta</taxon>
        <taxon>Spermatophyta</taxon>
        <taxon>Magnoliopsida</taxon>
        <taxon>Liliopsida</taxon>
        <taxon>Asparagales</taxon>
        <taxon>Orchidaceae</taxon>
        <taxon>Vanilloideae</taxon>
        <taxon>Vanilleae</taxon>
        <taxon>Vanilla</taxon>
    </lineage>
</organism>
<dbReference type="EMBL" id="JADCNM010000011">
    <property type="protein sequence ID" value="KAG0461922.1"/>
    <property type="molecule type" value="Genomic_DNA"/>
</dbReference>
<reference evidence="1 2" key="1">
    <citation type="journal article" date="2020" name="Nat. Food">
        <title>A phased Vanilla planifolia genome enables genetic improvement of flavour and production.</title>
        <authorList>
            <person name="Hasing T."/>
            <person name="Tang H."/>
            <person name="Brym M."/>
            <person name="Khazi F."/>
            <person name="Huang T."/>
            <person name="Chambers A.H."/>
        </authorList>
    </citation>
    <scope>NUCLEOTIDE SEQUENCE [LARGE SCALE GENOMIC DNA]</scope>
    <source>
        <tissue evidence="1">Leaf</tissue>
    </source>
</reference>
<dbReference type="Proteomes" id="UP000639772">
    <property type="component" value="Chromosome 11"/>
</dbReference>
<protein>
    <submittedName>
        <fullName evidence="1">Uncharacterized protein</fullName>
    </submittedName>
</protein>
<gene>
    <name evidence="1" type="ORF">HPP92_020398</name>
</gene>
<comment type="caution">
    <text evidence="1">The sequence shown here is derived from an EMBL/GenBank/DDBJ whole genome shotgun (WGS) entry which is preliminary data.</text>
</comment>
<evidence type="ECO:0000313" key="1">
    <source>
        <dbReference type="EMBL" id="KAG0461922.1"/>
    </source>
</evidence>
<proteinExistence type="predicted"/>